<keyword evidence="2" id="KW-1185">Reference proteome</keyword>
<sequence>MSDSDAISADSLGPNHYNALSKAIHQVLTTDLAIETYAQIIDGLPLCDVAWNRYQHRLCQKHPINSHKSLCPGSIEKASSLKNSLDLSWLSYDDKLLRSYRASPPGSLAFGRQILELVAVAVHKTAIYLFRKDFRLHDQHYWDNDGLSIQNVTSWQSVPMDNNIFKTVEPWPTLFTHPAFTAYEQYPNGVADMVGYWAEDRILGGVLLFDRTKDGGNGASGYEPNVYLQSSRPKRTYLIYQLTDAQQQSLLDFLLLPTPPVPLSETSNPKIPAPSCLLPLLFSSENLVSIDPEFAVVNNKIYRDVWERPPPRPYQGLIRDRDVVDTPGAGDTELEKLRRLGL</sequence>
<dbReference type="AlphaFoldDB" id="A0A9P8UG65"/>
<dbReference type="GeneID" id="70129232"/>
<evidence type="ECO:0000313" key="1">
    <source>
        <dbReference type="EMBL" id="KAH6651682.1"/>
    </source>
</evidence>
<reference evidence="1" key="1">
    <citation type="journal article" date="2021" name="Nat. Commun.">
        <title>Genetic determinants of endophytism in the Arabidopsis root mycobiome.</title>
        <authorList>
            <person name="Mesny F."/>
            <person name="Miyauchi S."/>
            <person name="Thiergart T."/>
            <person name="Pickel B."/>
            <person name="Atanasova L."/>
            <person name="Karlsson M."/>
            <person name="Huettel B."/>
            <person name="Barry K.W."/>
            <person name="Haridas S."/>
            <person name="Chen C."/>
            <person name="Bauer D."/>
            <person name="Andreopoulos W."/>
            <person name="Pangilinan J."/>
            <person name="LaButti K."/>
            <person name="Riley R."/>
            <person name="Lipzen A."/>
            <person name="Clum A."/>
            <person name="Drula E."/>
            <person name="Henrissat B."/>
            <person name="Kohler A."/>
            <person name="Grigoriev I.V."/>
            <person name="Martin F.M."/>
            <person name="Hacquard S."/>
        </authorList>
    </citation>
    <scope>NUCLEOTIDE SEQUENCE</scope>
    <source>
        <strain evidence="1">MPI-SDFR-AT-0073</strain>
    </source>
</reference>
<name>A0A9P8UG65_9PEZI</name>
<dbReference type="RefSeq" id="XP_045955960.1">
    <property type="nucleotide sequence ID" value="XM_046100340.1"/>
</dbReference>
<protein>
    <submittedName>
        <fullName evidence="1">Uncharacterized protein</fullName>
    </submittedName>
</protein>
<evidence type="ECO:0000313" key="2">
    <source>
        <dbReference type="Proteomes" id="UP000758603"/>
    </source>
</evidence>
<dbReference type="Proteomes" id="UP000758603">
    <property type="component" value="Unassembled WGS sequence"/>
</dbReference>
<organism evidence="1 2">
    <name type="scientific">Truncatella angustata</name>
    <dbReference type="NCBI Taxonomy" id="152316"/>
    <lineage>
        <taxon>Eukaryota</taxon>
        <taxon>Fungi</taxon>
        <taxon>Dikarya</taxon>
        <taxon>Ascomycota</taxon>
        <taxon>Pezizomycotina</taxon>
        <taxon>Sordariomycetes</taxon>
        <taxon>Xylariomycetidae</taxon>
        <taxon>Amphisphaeriales</taxon>
        <taxon>Sporocadaceae</taxon>
        <taxon>Truncatella</taxon>
    </lineage>
</organism>
<dbReference type="EMBL" id="JAGPXC010000006">
    <property type="protein sequence ID" value="KAH6651682.1"/>
    <property type="molecule type" value="Genomic_DNA"/>
</dbReference>
<dbReference type="OrthoDB" id="5346581at2759"/>
<accession>A0A9P8UG65</accession>
<proteinExistence type="predicted"/>
<gene>
    <name evidence="1" type="ORF">BKA67DRAFT_537542</name>
</gene>
<comment type="caution">
    <text evidence="1">The sequence shown here is derived from an EMBL/GenBank/DDBJ whole genome shotgun (WGS) entry which is preliminary data.</text>
</comment>